<evidence type="ECO:0000313" key="2">
    <source>
        <dbReference type="EMBL" id="MDP4302242.1"/>
    </source>
</evidence>
<name>A0ABT9G6Z5_LEPDI</name>
<evidence type="ECO:0000313" key="3">
    <source>
        <dbReference type="Proteomes" id="UP001235760"/>
    </source>
</evidence>
<dbReference type="Pfam" id="PF12680">
    <property type="entry name" value="SnoaL_2"/>
    <property type="match status" value="1"/>
</dbReference>
<dbReference type="InterPro" id="IPR032710">
    <property type="entry name" value="NTF2-like_dom_sf"/>
</dbReference>
<gene>
    <name evidence="2" type="ORF">Q8X39_16520</name>
</gene>
<organism evidence="2 3">
    <name type="scientific">Leptothrix discophora</name>
    <dbReference type="NCBI Taxonomy" id="89"/>
    <lineage>
        <taxon>Bacteria</taxon>
        <taxon>Pseudomonadati</taxon>
        <taxon>Pseudomonadota</taxon>
        <taxon>Betaproteobacteria</taxon>
        <taxon>Burkholderiales</taxon>
        <taxon>Sphaerotilaceae</taxon>
        <taxon>Leptothrix</taxon>
    </lineage>
</organism>
<dbReference type="Gene3D" id="3.10.450.50">
    <property type="match status" value="1"/>
</dbReference>
<dbReference type="SUPFAM" id="SSF54427">
    <property type="entry name" value="NTF2-like"/>
    <property type="match status" value="1"/>
</dbReference>
<feature type="domain" description="SnoaL-like" evidence="1">
    <location>
        <begin position="18"/>
        <end position="122"/>
    </location>
</feature>
<dbReference type="EMBL" id="JAUZEE010000010">
    <property type="protein sequence ID" value="MDP4302242.1"/>
    <property type="molecule type" value="Genomic_DNA"/>
</dbReference>
<evidence type="ECO:0000259" key="1">
    <source>
        <dbReference type="Pfam" id="PF12680"/>
    </source>
</evidence>
<sequence>MGTPPRHPDARIAVLIGYFEQLGPADLARIDAIYAPDAAFKDPFNEVRGTAAIAAIFAHMFETMTAPRFIVRDAVAQGDDCFLTWDFVFESTALAKAPDGTSRQCIRGASHLRLDPTGRIAMHRDYWDAAEELYARLPLIGALMRWLRRRLATPGR</sequence>
<accession>A0ABT9G6Z5</accession>
<proteinExistence type="predicted"/>
<comment type="caution">
    <text evidence="2">The sequence shown here is derived from an EMBL/GenBank/DDBJ whole genome shotgun (WGS) entry which is preliminary data.</text>
</comment>
<protein>
    <submittedName>
        <fullName evidence="2">Nuclear transport factor 2 family protein</fullName>
    </submittedName>
</protein>
<dbReference type="Proteomes" id="UP001235760">
    <property type="component" value="Unassembled WGS sequence"/>
</dbReference>
<keyword evidence="3" id="KW-1185">Reference proteome</keyword>
<reference evidence="2 3" key="1">
    <citation type="submission" date="2023-08" db="EMBL/GenBank/DDBJ databases">
        <authorList>
            <person name="Roldan D.M."/>
            <person name="Menes R.J."/>
        </authorList>
    </citation>
    <scope>NUCLEOTIDE SEQUENCE [LARGE SCALE GENOMIC DNA]</scope>
    <source>
        <strain evidence="2 3">CCM 2812</strain>
    </source>
</reference>
<dbReference type="InterPro" id="IPR037401">
    <property type="entry name" value="SnoaL-like"/>
</dbReference>